<dbReference type="Proteomes" id="UP000075320">
    <property type="component" value="Unassembled WGS sequence"/>
</dbReference>
<evidence type="ECO:0000256" key="1">
    <source>
        <dbReference type="SAM" id="SignalP"/>
    </source>
</evidence>
<organism evidence="2 3">
    <name type="scientific">Bdellovibrio bacteriovorus</name>
    <dbReference type="NCBI Taxonomy" id="959"/>
    <lineage>
        <taxon>Bacteria</taxon>
        <taxon>Pseudomonadati</taxon>
        <taxon>Bdellovibrionota</taxon>
        <taxon>Bdellovibrionia</taxon>
        <taxon>Bdellovibrionales</taxon>
        <taxon>Pseudobdellovibrionaceae</taxon>
        <taxon>Bdellovibrio</taxon>
    </lineage>
</organism>
<protein>
    <submittedName>
        <fullName evidence="2">Uncharacterized protein</fullName>
    </submittedName>
</protein>
<proteinExistence type="predicted"/>
<sequence length="172" mass="18140">MTKSVLVSLMMVLSFNAAQANDGDLTLPGERWLAKFTAFVCEDGNTPTASVPAEFAAYNVAFGKASTDYSLDNLLVKATFEQDGVTCSYSSIIFADNAAKTAKLVQSKAYAPNGGSDCAQGKAFLDGVLNFNNYKYLHGRAAIYVPASDAALQCGGSATTVGLHFQVLGRVQ</sequence>
<dbReference type="AlphaFoldDB" id="A0A150WHQ3"/>
<reference evidence="2 3" key="1">
    <citation type="submission" date="2016-03" db="EMBL/GenBank/DDBJ databases">
        <authorList>
            <person name="Ploux O."/>
        </authorList>
    </citation>
    <scope>NUCLEOTIDE SEQUENCE [LARGE SCALE GENOMIC DNA]</scope>
    <source>
        <strain evidence="2 3">R0</strain>
    </source>
</reference>
<evidence type="ECO:0000313" key="2">
    <source>
        <dbReference type="EMBL" id="KYG63193.1"/>
    </source>
</evidence>
<name>A0A150WHQ3_BDEBC</name>
<dbReference type="OrthoDB" id="5294019at2"/>
<feature type="chain" id="PRO_5007572897" evidence="1">
    <location>
        <begin position="21"/>
        <end position="172"/>
    </location>
</feature>
<evidence type="ECO:0000313" key="3">
    <source>
        <dbReference type="Proteomes" id="UP000075320"/>
    </source>
</evidence>
<dbReference type="EMBL" id="LUKE01000004">
    <property type="protein sequence ID" value="KYG63193.1"/>
    <property type="molecule type" value="Genomic_DNA"/>
</dbReference>
<keyword evidence="1" id="KW-0732">Signal</keyword>
<keyword evidence="3" id="KW-1185">Reference proteome</keyword>
<gene>
    <name evidence="2" type="ORF">AZI86_15940</name>
</gene>
<feature type="signal peptide" evidence="1">
    <location>
        <begin position="1"/>
        <end position="20"/>
    </location>
</feature>
<accession>A0A150WHQ3</accession>
<dbReference type="RefSeq" id="WP_061836268.1">
    <property type="nucleotide sequence ID" value="NZ_LUKE01000004.1"/>
</dbReference>
<comment type="caution">
    <text evidence="2">The sequence shown here is derived from an EMBL/GenBank/DDBJ whole genome shotgun (WGS) entry which is preliminary data.</text>
</comment>